<proteinExistence type="predicted"/>
<organism evidence="1 2">
    <name type="scientific">Trichogramma brassicae</name>
    <dbReference type="NCBI Taxonomy" id="86971"/>
    <lineage>
        <taxon>Eukaryota</taxon>
        <taxon>Metazoa</taxon>
        <taxon>Ecdysozoa</taxon>
        <taxon>Arthropoda</taxon>
        <taxon>Hexapoda</taxon>
        <taxon>Insecta</taxon>
        <taxon>Pterygota</taxon>
        <taxon>Neoptera</taxon>
        <taxon>Endopterygota</taxon>
        <taxon>Hymenoptera</taxon>
        <taxon>Apocrita</taxon>
        <taxon>Proctotrupomorpha</taxon>
        <taxon>Chalcidoidea</taxon>
        <taxon>Trichogrammatidae</taxon>
        <taxon>Trichogramma</taxon>
    </lineage>
</organism>
<keyword evidence="2" id="KW-1185">Reference proteome</keyword>
<accession>A0A6H5J293</accession>
<sequence>MRLFFVSFARYGLLVNQFVVVHGRVTSNIFFYFHLSLGFRSQRKQLLFRDPPGLTVSREEVRTSHRVGPAAGEPVTLFWAFGYENGPSRA</sequence>
<dbReference type="Proteomes" id="UP000479190">
    <property type="component" value="Unassembled WGS sequence"/>
</dbReference>
<evidence type="ECO:0000313" key="2">
    <source>
        <dbReference type="Proteomes" id="UP000479190"/>
    </source>
</evidence>
<reference evidence="1 2" key="1">
    <citation type="submission" date="2020-02" db="EMBL/GenBank/DDBJ databases">
        <authorList>
            <person name="Ferguson B K."/>
        </authorList>
    </citation>
    <scope>NUCLEOTIDE SEQUENCE [LARGE SCALE GENOMIC DNA]</scope>
</reference>
<dbReference type="AlphaFoldDB" id="A0A6H5J293"/>
<name>A0A6H5J293_9HYME</name>
<protein>
    <submittedName>
        <fullName evidence="1">Uncharacterized protein</fullName>
    </submittedName>
</protein>
<dbReference type="EMBL" id="CADCXV010001339">
    <property type="protein sequence ID" value="CAB0043746.1"/>
    <property type="molecule type" value="Genomic_DNA"/>
</dbReference>
<evidence type="ECO:0000313" key="1">
    <source>
        <dbReference type="EMBL" id="CAB0043746.1"/>
    </source>
</evidence>
<gene>
    <name evidence="1" type="ORF">TBRA_LOCUS15334</name>
</gene>